<dbReference type="WBParaSite" id="ACRNAN_scaffold8346.g28035.t1">
    <property type="protein sequence ID" value="ACRNAN_scaffold8346.g28035.t1"/>
    <property type="gene ID" value="ACRNAN_scaffold8346.g28035"/>
</dbReference>
<evidence type="ECO:0000313" key="1">
    <source>
        <dbReference type="Proteomes" id="UP000887540"/>
    </source>
</evidence>
<dbReference type="Proteomes" id="UP000887540">
    <property type="component" value="Unplaced"/>
</dbReference>
<organism evidence="1 2">
    <name type="scientific">Acrobeloides nanus</name>
    <dbReference type="NCBI Taxonomy" id="290746"/>
    <lineage>
        <taxon>Eukaryota</taxon>
        <taxon>Metazoa</taxon>
        <taxon>Ecdysozoa</taxon>
        <taxon>Nematoda</taxon>
        <taxon>Chromadorea</taxon>
        <taxon>Rhabditida</taxon>
        <taxon>Tylenchina</taxon>
        <taxon>Cephalobomorpha</taxon>
        <taxon>Cephaloboidea</taxon>
        <taxon>Cephalobidae</taxon>
        <taxon>Acrobeloides</taxon>
    </lineage>
</organism>
<keyword evidence="1" id="KW-1185">Reference proteome</keyword>
<reference evidence="2" key="1">
    <citation type="submission" date="2022-11" db="UniProtKB">
        <authorList>
            <consortium name="WormBaseParasite"/>
        </authorList>
    </citation>
    <scope>IDENTIFICATION</scope>
</reference>
<accession>A0A914EIG5</accession>
<dbReference type="AlphaFoldDB" id="A0A914EIG5"/>
<name>A0A914EIG5_9BILA</name>
<protein>
    <submittedName>
        <fullName evidence="2">Protein kinase domain-containing protein</fullName>
    </submittedName>
</protein>
<sequence length="66" mass="7463">MDRYEELMKNTTNDPGSGLTLISKKFIKRLDEKLGEGAFGVVYKTLNSTYSQIFCPQMSHSQMAVL</sequence>
<proteinExistence type="predicted"/>
<evidence type="ECO:0000313" key="2">
    <source>
        <dbReference type="WBParaSite" id="ACRNAN_scaffold8346.g28035.t1"/>
    </source>
</evidence>